<dbReference type="InterPro" id="IPR019257">
    <property type="entry name" value="MeTrfase_dom"/>
</dbReference>
<reference evidence="4 5" key="1">
    <citation type="submission" date="2012-09" db="EMBL/GenBank/DDBJ databases">
        <title>Genome Sequence of alkane-degrading Bacterium Alcanivorax sp. 19-m-6.</title>
        <authorList>
            <person name="Lai Q."/>
            <person name="Shao Z."/>
        </authorList>
    </citation>
    <scope>NUCLEOTIDE SEQUENCE [LARGE SCALE GENOMIC DNA]</scope>
    <source>
        <strain evidence="4 5">19-m-6</strain>
    </source>
</reference>
<dbReference type="InterPro" id="IPR029063">
    <property type="entry name" value="SAM-dependent_MTases_sf"/>
</dbReference>
<dbReference type="SUPFAM" id="SSF53335">
    <property type="entry name" value="S-adenosyl-L-methionine-dependent methyltransferases"/>
    <property type="match status" value="1"/>
</dbReference>
<evidence type="ECO:0000313" key="4">
    <source>
        <dbReference type="EMBL" id="KGD65401.1"/>
    </source>
</evidence>
<keyword evidence="1" id="KW-0489">Methyltransferase</keyword>
<accession>A0A095SL59</accession>
<dbReference type="GO" id="GO:0032259">
    <property type="term" value="P:methylation"/>
    <property type="evidence" value="ECO:0007669"/>
    <property type="project" value="UniProtKB-KW"/>
</dbReference>
<organism evidence="4 5">
    <name type="scientific">Alcanivorax nanhaiticus</name>
    <dbReference type="NCBI Taxonomy" id="1177154"/>
    <lineage>
        <taxon>Bacteria</taxon>
        <taxon>Pseudomonadati</taxon>
        <taxon>Pseudomonadota</taxon>
        <taxon>Gammaproteobacteria</taxon>
        <taxon>Oceanospirillales</taxon>
        <taxon>Alcanivoracaceae</taxon>
        <taxon>Alcanivorax</taxon>
    </lineage>
</organism>
<name>A0A095SL59_9GAMM</name>
<dbReference type="PATRIC" id="fig|1177154.3.peg.1317"/>
<proteinExistence type="predicted"/>
<dbReference type="NCBIfam" id="TIGR03438">
    <property type="entry name" value="egtD_ergothio"/>
    <property type="match status" value="1"/>
</dbReference>
<dbReference type="Pfam" id="PF10017">
    <property type="entry name" value="Methyltransf_33"/>
    <property type="match status" value="1"/>
</dbReference>
<evidence type="ECO:0000256" key="2">
    <source>
        <dbReference type="ARBA" id="ARBA00022679"/>
    </source>
</evidence>
<dbReference type="InterPro" id="IPR051128">
    <property type="entry name" value="EgtD_Methyltrsf_superfamily"/>
</dbReference>
<dbReference type="PANTHER" id="PTHR43397">
    <property type="entry name" value="ERGOTHIONEINE BIOSYNTHESIS PROTEIN 1"/>
    <property type="match status" value="1"/>
</dbReference>
<feature type="domain" description="Histidine-specific methyltransferase SAM-dependent" evidence="3">
    <location>
        <begin position="37"/>
        <end position="334"/>
    </location>
</feature>
<dbReference type="Proteomes" id="UP000029444">
    <property type="component" value="Unassembled WGS sequence"/>
</dbReference>
<dbReference type="PIRSF" id="PIRSF018005">
    <property type="entry name" value="UCP018005"/>
    <property type="match status" value="1"/>
</dbReference>
<evidence type="ECO:0000313" key="5">
    <source>
        <dbReference type="Proteomes" id="UP000029444"/>
    </source>
</evidence>
<evidence type="ECO:0000259" key="3">
    <source>
        <dbReference type="Pfam" id="PF10017"/>
    </source>
</evidence>
<dbReference type="InterPro" id="IPR035094">
    <property type="entry name" value="EgtD"/>
</dbReference>
<evidence type="ECO:0000256" key="1">
    <source>
        <dbReference type="ARBA" id="ARBA00022603"/>
    </source>
</evidence>
<dbReference type="EMBL" id="ARXV01000004">
    <property type="protein sequence ID" value="KGD65401.1"/>
    <property type="molecule type" value="Genomic_DNA"/>
</dbReference>
<dbReference type="InterPro" id="IPR017804">
    <property type="entry name" value="MeTrfase_EgtD-like"/>
</dbReference>
<sequence length="336" mass="37500">MQPFEVIMKQAMPVNEQQLGPNLTFYDLHPPATDMLAEVTQSLSAARPHLHPKYFYDETGSRLFDAITTTEEYYPTRTEAGLLEQYSGDIQRQLGATGTIAEPGAGSCQKVRLLLERWAPDRYMPLEISRDCLLQSTRELSLAFPDIQISAVCADYCQALSLPSDSLPGGRVVFFPGSTIGNFDPEERRQFLRGLHHLAGPGGALLIGADLQKDSARLNAAYNDAQGLTAAFNLNALHHLNRALNCDFDVANMRHVAFYNPEAQRIEMHLECLKDQQLKLGECQLTLKSGTRIHTENSYKFSVESFTRELMEAGFTPRGCWTDPDNLFSLHLASTD</sequence>
<dbReference type="PANTHER" id="PTHR43397:SF1">
    <property type="entry name" value="ERGOTHIONEINE BIOSYNTHESIS PROTEIN 1"/>
    <property type="match status" value="1"/>
</dbReference>
<dbReference type="STRING" id="1177154.Y5S_01294"/>
<dbReference type="Gene3D" id="3.40.50.150">
    <property type="entry name" value="Vaccinia Virus protein VP39"/>
    <property type="match status" value="1"/>
</dbReference>
<keyword evidence="5" id="KW-1185">Reference proteome</keyword>
<dbReference type="eggNOG" id="COG4301">
    <property type="taxonomic scope" value="Bacteria"/>
</dbReference>
<protein>
    <recommendedName>
        <fullName evidence="3">Histidine-specific methyltransferase SAM-dependent domain-containing protein</fullName>
    </recommendedName>
</protein>
<dbReference type="GO" id="GO:0008168">
    <property type="term" value="F:methyltransferase activity"/>
    <property type="evidence" value="ECO:0007669"/>
    <property type="project" value="UniProtKB-KW"/>
</dbReference>
<comment type="caution">
    <text evidence="4">The sequence shown here is derived from an EMBL/GenBank/DDBJ whole genome shotgun (WGS) entry which is preliminary data.</text>
</comment>
<dbReference type="AlphaFoldDB" id="A0A095SL59"/>
<keyword evidence="2" id="KW-0808">Transferase</keyword>
<gene>
    <name evidence="4" type="ORF">Y5S_01294</name>
</gene>